<protein>
    <submittedName>
        <fullName evidence="2">Glycosyltransferase</fullName>
    </submittedName>
</protein>
<evidence type="ECO:0000313" key="3">
    <source>
        <dbReference type="Proteomes" id="UP000290759"/>
    </source>
</evidence>
<dbReference type="InterPro" id="IPR001173">
    <property type="entry name" value="Glyco_trans_2-like"/>
</dbReference>
<dbReference type="SUPFAM" id="SSF53448">
    <property type="entry name" value="Nucleotide-diphospho-sugar transferases"/>
    <property type="match status" value="1"/>
</dbReference>
<dbReference type="OrthoDB" id="9783791at2"/>
<feature type="non-terminal residue" evidence="2">
    <location>
        <position position="582"/>
    </location>
</feature>
<organism evidence="2 3">
    <name type="scientific">Lichenibacterium minor</name>
    <dbReference type="NCBI Taxonomy" id="2316528"/>
    <lineage>
        <taxon>Bacteria</taxon>
        <taxon>Pseudomonadati</taxon>
        <taxon>Pseudomonadota</taxon>
        <taxon>Alphaproteobacteria</taxon>
        <taxon>Hyphomicrobiales</taxon>
        <taxon>Lichenihabitantaceae</taxon>
        <taxon>Lichenibacterium</taxon>
    </lineage>
</organism>
<dbReference type="Pfam" id="PF00535">
    <property type="entry name" value="Glycos_transf_2"/>
    <property type="match status" value="1"/>
</dbReference>
<dbReference type="Pfam" id="PF13578">
    <property type="entry name" value="Methyltransf_24"/>
    <property type="match status" value="1"/>
</dbReference>
<dbReference type="Gene3D" id="3.90.550.10">
    <property type="entry name" value="Spore Coat Polysaccharide Biosynthesis Protein SpsA, Chain A"/>
    <property type="match status" value="1"/>
</dbReference>
<keyword evidence="2" id="KW-0808">Transferase</keyword>
<dbReference type="Proteomes" id="UP000290759">
    <property type="component" value="Unassembled WGS sequence"/>
</dbReference>
<proteinExistence type="predicted"/>
<reference evidence="2 3" key="2">
    <citation type="submission" date="2019-02" db="EMBL/GenBank/DDBJ databases">
        <title>'Lichenibacterium ramalinii' gen. nov. sp. nov., 'Lichenibacterium minor' gen. nov. sp. nov.</title>
        <authorList>
            <person name="Pankratov T."/>
        </authorList>
    </citation>
    <scope>NUCLEOTIDE SEQUENCE [LARGE SCALE GENOMIC DNA]</scope>
    <source>
        <strain evidence="2 3">RmlP026</strain>
    </source>
</reference>
<keyword evidence="3" id="KW-1185">Reference proteome</keyword>
<dbReference type="GO" id="GO:0016740">
    <property type="term" value="F:transferase activity"/>
    <property type="evidence" value="ECO:0007669"/>
    <property type="project" value="UniProtKB-KW"/>
</dbReference>
<gene>
    <name evidence="2" type="ORF">D3273_27170</name>
</gene>
<feature type="domain" description="Glycosyltransferase 2-like" evidence="1">
    <location>
        <begin position="545"/>
        <end position="582"/>
    </location>
</feature>
<dbReference type="AlphaFoldDB" id="A0A4Q2TXK6"/>
<comment type="caution">
    <text evidence="2">The sequence shown here is derived from an EMBL/GenBank/DDBJ whole genome shotgun (WGS) entry which is preliminary data.</text>
</comment>
<evidence type="ECO:0000313" key="2">
    <source>
        <dbReference type="EMBL" id="RYC28839.1"/>
    </source>
</evidence>
<name>A0A4Q2TXK6_9HYPH</name>
<dbReference type="EMBL" id="QYBB01000103">
    <property type="protein sequence ID" value="RYC28839.1"/>
    <property type="molecule type" value="Genomic_DNA"/>
</dbReference>
<dbReference type="InterPro" id="IPR029044">
    <property type="entry name" value="Nucleotide-diphossugar_trans"/>
</dbReference>
<evidence type="ECO:0000259" key="1">
    <source>
        <dbReference type="Pfam" id="PF00535"/>
    </source>
</evidence>
<sequence length="582" mass="62855">MSPASFWDPVDLSASEWIEHAPFAFWLVDAIAPSLVVELSAGPGFSYLAFCQAIHRLGLAATARAVAPWDGDEAHLAAVSRNAPYAAFSSLIGAPYHEARPSFAPGSIDLLHIDGPHDHGEAVQILDAWRSRLSDAGIVLLHGTGPEGRRTGTGLLFDGLTSDHPTFHFPHGLGLGLVAIGRAVPDRLAALLGGEQADVTRAAYAALGRGLRLRRRAVADGEALGLLTERVDPDRRGPGRRGFPPDCSPDIVRLAADLPDATPSSHLADLSRRLAALEGASGTPRPAPTGAPAIEVAVQEGHLRRLSSEGPMADIAGLRAESRALRASEAEANRRARRAARAIHARRAEVERQIAAIETAAATAHADVARLAETAWRHRENEHAADHARAEARRRLQDLLEHERAMLASPGGLQGVLSLGAVRRWRRMVRGYSSFVRRGADAATEWQDAEKRYAAAREARRFGEDQAHAAQPRASELDSAVVMLRAELAASENLLALLPEVPGGETGPVADAYDRWVEQHDTLDEGDRRAIRARVLRMRRRPLISVVMPVYNPQVGFLRQAVASVQSQIYPDWELCIADDAS</sequence>
<dbReference type="Gene3D" id="3.40.50.150">
    <property type="entry name" value="Vaccinia Virus protein VP39"/>
    <property type="match status" value="1"/>
</dbReference>
<reference evidence="2 3" key="1">
    <citation type="submission" date="2018-12" db="EMBL/GenBank/DDBJ databases">
        <authorList>
            <person name="Grouzdev D.S."/>
            <person name="Krutkina M.S."/>
        </authorList>
    </citation>
    <scope>NUCLEOTIDE SEQUENCE [LARGE SCALE GENOMIC DNA]</scope>
    <source>
        <strain evidence="2 3">RmlP026</strain>
    </source>
</reference>
<dbReference type="SUPFAM" id="SSF53335">
    <property type="entry name" value="S-adenosyl-L-methionine-dependent methyltransferases"/>
    <property type="match status" value="1"/>
</dbReference>
<accession>A0A4Q2TXK6</accession>
<dbReference type="InterPro" id="IPR029063">
    <property type="entry name" value="SAM-dependent_MTases_sf"/>
</dbReference>
<dbReference type="RefSeq" id="WP_129230097.1">
    <property type="nucleotide sequence ID" value="NZ_QYBB01000103.1"/>
</dbReference>